<evidence type="ECO:0000313" key="2">
    <source>
        <dbReference type="EMBL" id="MER5076467.1"/>
    </source>
</evidence>
<accession>A0ABD5L9E7</accession>
<gene>
    <name evidence="2" type="ORF">KDV35_06240</name>
</gene>
<name>A0ABD5L9E7_PROST</name>
<dbReference type="AlphaFoldDB" id="A0ABD5L9E7"/>
<organism evidence="2 3">
    <name type="scientific">Providencia stuartii</name>
    <dbReference type="NCBI Taxonomy" id="588"/>
    <lineage>
        <taxon>Bacteria</taxon>
        <taxon>Pseudomonadati</taxon>
        <taxon>Pseudomonadota</taxon>
        <taxon>Gammaproteobacteria</taxon>
        <taxon>Enterobacterales</taxon>
        <taxon>Morganellaceae</taxon>
        <taxon>Providencia</taxon>
    </lineage>
</organism>
<keyword evidence="1" id="KW-0175">Coiled coil</keyword>
<comment type="caution">
    <text evidence="2">The sequence shown here is derived from an EMBL/GenBank/DDBJ whole genome shotgun (WGS) entry which is preliminary data.</text>
</comment>
<dbReference type="Pfam" id="PF05766">
    <property type="entry name" value="NinG"/>
    <property type="match status" value="1"/>
</dbReference>
<proteinExistence type="predicted"/>
<feature type="coiled-coil region" evidence="1">
    <location>
        <begin position="39"/>
        <end position="66"/>
    </location>
</feature>
<dbReference type="RefSeq" id="WP_104873297.1">
    <property type="nucleotide sequence ID" value="NZ_BRQK01000014.1"/>
</dbReference>
<evidence type="ECO:0000313" key="3">
    <source>
        <dbReference type="Proteomes" id="UP001495779"/>
    </source>
</evidence>
<evidence type="ECO:0000256" key="1">
    <source>
        <dbReference type="SAM" id="Coils"/>
    </source>
</evidence>
<sequence length="216" mass="25635">MQKPRKSVRRKCKICKVIFHPSYDNIWWCCPEHGAELAIKRRSKEREKLEAKLKKEQKQKEVKARDKLKARKLAVKPLSYFRQQAQVAFNQFIRLRDRNEPCISCGETNPPDLHGGQWDCGHFLSVGAHPELRFEERNAYKQCKSCNAGAGKYSHKNATVTQKYELRLVERFGQELVDWLRGPHEIPHWKREDYIRIRDEYRAKVKELKKKGDFDV</sequence>
<dbReference type="Proteomes" id="UP001495779">
    <property type="component" value="Unassembled WGS sequence"/>
</dbReference>
<dbReference type="InterPro" id="IPR008713">
    <property type="entry name" value="Phage_lambda_NinG"/>
</dbReference>
<dbReference type="EMBL" id="JAGSRH010000007">
    <property type="protein sequence ID" value="MER5076467.1"/>
    <property type="molecule type" value="Genomic_DNA"/>
</dbReference>
<reference evidence="2 3" key="1">
    <citation type="submission" date="2021-04" db="EMBL/GenBank/DDBJ databases">
        <title>Determining the burden of carbapenem-resistant Enterobacterales from a tertiary public heath setting in Bangladesh: a clinical, epidemiological, and molecular study.</title>
        <authorList>
            <person name="Farzana R."/>
            <person name="Walsh T.R."/>
        </authorList>
    </citation>
    <scope>NUCLEOTIDE SEQUENCE [LARGE SCALE GENOMIC DNA]</scope>
    <source>
        <strain evidence="3">dmpro_s316</strain>
    </source>
</reference>
<protein>
    <submittedName>
        <fullName evidence="2">Recombination protein NinG</fullName>
    </submittedName>
</protein>